<feature type="transmembrane region" description="Helical" evidence="1">
    <location>
        <begin position="93"/>
        <end position="116"/>
    </location>
</feature>
<protein>
    <submittedName>
        <fullName evidence="2">Uncharacterized protein</fullName>
    </submittedName>
</protein>
<organism evidence="2 3">
    <name type="scientific">Rhabdonatronobacter sediminivivens</name>
    <dbReference type="NCBI Taxonomy" id="2743469"/>
    <lineage>
        <taxon>Bacteria</taxon>
        <taxon>Pseudomonadati</taxon>
        <taxon>Pseudomonadota</taxon>
        <taxon>Alphaproteobacteria</taxon>
        <taxon>Rhodobacterales</taxon>
        <taxon>Paracoccaceae</taxon>
        <taxon>Rhabdonatronobacter</taxon>
    </lineage>
</organism>
<keyword evidence="1" id="KW-1133">Transmembrane helix</keyword>
<dbReference type="AlphaFoldDB" id="A0A7Z0HVX0"/>
<gene>
    <name evidence="2" type="ORF">HUK65_00125</name>
</gene>
<keyword evidence="3" id="KW-1185">Reference proteome</keyword>
<evidence type="ECO:0000256" key="1">
    <source>
        <dbReference type="SAM" id="Phobius"/>
    </source>
</evidence>
<reference evidence="2 3" key="1">
    <citation type="journal article" date="2000" name="Arch. Microbiol.">
        <title>Rhodobaca bogoriensis gen. nov. and sp. nov., an alkaliphilic purple nonsulfur bacterium from African Rift Valley soda lakes.</title>
        <authorList>
            <person name="Milford A.D."/>
            <person name="Achenbach L.A."/>
            <person name="Jung D.O."/>
            <person name="Madigan M.T."/>
        </authorList>
    </citation>
    <scope>NUCLEOTIDE SEQUENCE [LARGE SCALE GENOMIC DNA]</scope>
    <source>
        <strain evidence="2 3">2376</strain>
    </source>
</reference>
<evidence type="ECO:0000313" key="2">
    <source>
        <dbReference type="EMBL" id="NYS23379.1"/>
    </source>
</evidence>
<evidence type="ECO:0000313" key="3">
    <source>
        <dbReference type="Proteomes" id="UP000529417"/>
    </source>
</evidence>
<keyword evidence="1" id="KW-0472">Membrane</keyword>
<dbReference type="RefSeq" id="WP_179904088.1">
    <property type="nucleotide sequence ID" value="NZ_JACBXS010000001.1"/>
</dbReference>
<name>A0A7Z0HVX0_9RHOB</name>
<proteinExistence type="predicted"/>
<accession>A0A7Z0HVX0</accession>
<comment type="caution">
    <text evidence="2">The sequence shown here is derived from an EMBL/GenBank/DDBJ whole genome shotgun (WGS) entry which is preliminary data.</text>
</comment>
<dbReference type="EMBL" id="JACBXS010000001">
    <property type="protein sequence ID" value="NYS23379.1"/>
    <property type="molecule type" value="Genomic_DNA"/>
</dbReference>
<sequence>MQPSTADQIAEVADMLRREYRVEGETLAAMLPACRRRLPRALRREADFLAEHEGMARHPKLSRQLDHAGMLRACDALQGHLRGIGRRRRRGDLALAIAGSLAFALLAVLVLLVIVLRWRGFI</sequence>
<keyword evidence="1" id="KW-0812">Transmembrane</keyword>
<dbReference type="Proteomes" id="UP000529417">
    <property type="component" value="Unassembled WGS sequence"/>
</dbReference>